<feature type="domain" description="DUF2293" evidence="2">
    <location>
        <begin position="473"/>
        <end position="558"/>
    </location>
</feature>
<dbReference type="InterPro" id="IPR018744">
    <property type="entry name" value="DUF2293"/>
</dbReference>
<feature type="compositionally biased region" description="Low complexity" evidence="1">
    <location>
        <begin position="15"/>
        <end position="27"/>
    </location>
</feature>
<feature type="region of interest" description="Disordered" evidence="1">
    <location>
        <begin position="1"/>
        <end position="36"/>
    </location>
</feature>
<feature type="compositionally biased region" description="Polar residues" evidence="1">
    <location>
        <begin position="683"/>
        <end position="706"/>
    </location>
</feature>
<feature type="compositionally biased region" description="Basic and acidic residues" evidence="1">
    <location>
        <begin position="906"/>
        <end position="920"/>
    </location>
</feature>
<feature type="compositionally biased region" description="Acidic residues" evidence="1">
    <location>
        <begin position="849"/>
        <end position="858"/>
    </location>
</feature>
<feature type="compositionally biased region" description="Polar residues" evidence="1">
    <location>
        <begin position="1301"/>
        <end position="1321"/>
    </location>
</feature>
<feature type="region of interest" description="Disordered" evidence="1">
    <location>
        <begin position="826"/>
        <end position="863"/>
    </location>
</feature>
<feature type="compositionally biased region" description="Basic and acidic residues" evidence="1">
    <location>
        <begin position="326"/>
        <end position="335"/>
    </location>
</feature>
<feature type="region of interest" description="Disordered" evidence="1">
    <location>
        <begin position="116"/>
        <end position="137"/>
    </location>
</feature>
<evidence type="ECO:0000259" key="2">
    <source>
        <dbReference type="Pfam" id="PF10056"/>
    </source>
</evidence>
<dbReference type="Pfam" id="PF10056">
    <property type="entry name" value="DUF2293"/>
    <property type="match status" value="1"/>
</dbReference>
<feature type="region of interest" description="Disordered" evidence="1">
    <location>
        <begin position="51"/>
        <end position="83"/>
    </location>
</feature>
<dbReference type="RefSeq" id="XP_014158257.1">
    <property type="nucleotide sequence ID" value="XM_014302782.1"/>
</dbReference>
<feature type="region of interest" description="Disordered" evidence="1">
    <location>
        <begin position="1297"/>
        <end position="1329"/>
    </location>
</feature>
<reference evidence="3 4" key="1">
    <citation type="submission" date="2011-02" db="EMBL/GenBank/DDBJ databases">
        <title>The Genome Sequence of Sphaeroforma arctica JP610.</title>
        <authorList>
            <consortium name="The Broad Institute Genome Sequencing Platform"/>
            <person name="Russ C."/>
            <person name="Cuomo C."/>
            <person name="Young S.K."/>
            <person name="Zeng Q."/>
            <person name="Gargeya S."/>
            <person name="Alvarado L."/>
            <person name="Berlin A."/>
            <person name="Chapman S.B."/>
            <person name="Chen Z."/>
            <person name="Freedman E."/>
            <person name="Gellesch M."/>
            <person name="Goldberg J."/>
            <person name="Griggs A."/>
            <person name="Gujja S."/>
            <person name="Heilman E."/>
            <person name="Heiman D."/>
            <person name="Howarth C."/>
            <person name="Mehta T."/>
            <person name="Neiman D."/>
            <person name="Pearson M."/>
            <person name="Roberts A."/>
            <person name="Saif S."/>
            <person name="Shea T."/>
            <person name="Shenoy N."/>
            <person name="Sisk P."/>
            <person name="Stolte C."/>
            <person name="Sykes S."/>
            <person name="White J."/>
            <person name="Yandava C."/>
            <person name="Burger G."/>
            <person name="Gray M.W."/>
            <person name="Holland P.W.H."/>
            <person name="King N."/>
            <person name="Lang F.B.F."/>
            <person name="Roger A.J."/>
            <person name="Ruiz-Trillo I."/>
            <person name="Haas B."/>
            <person name="Nusbaum C."/>
            <person name="Birren B."/>
        </authorList>
    </citation>
    <scope>NUCLEOTIDE SEQUENCE [LARGE SCALE GENOMIC DNA]</scope>
    <source>
        <strain evidence="3 4">JP610</strain>
    </source>
</reference>
<feature type="region of interest" description="Disordered" evidence="1">
    <location>
        <begin position="1009"/>
        <end position="1034"/>
    </location>
</feature>
<dbReference type="Proteomes" id="UP000054560">
    <property type="component" value="Unassembled WGS sequence"/>
</dbReference>
<feature type="compositionally biased region" description="Low complexity" evidence="1">
    <location>
        <begin position="1061"/>
        <end position="1078"/>
    </location>
</feature>
<gene>
    <name evidence="3" type="ORF">SARC_03435</name>
</gene>
<feature type="region of interest" description="Disordered" evidence="1">
    <location>
        <begin position="1054"/>
        <end position="1142"/>
    </location>
</feature>
<feature type="compositionally biased region" description="Polar residues" evidence="1">
    <location>
        <begin position="1018"/>
        <end position="1029"/>
    </location>
</feature>
<feature type="compositionally biased region" description="Basic residues" evidence="1">
    <location>
        <begin position="312"/>
        <end position="325"/>
    </location>
</feature>
<evidence type="ECO:0000313" key="3">
    <source>
        <dbReference type="EMBL" id="KNC84355.1"/>
    </source>
</evidence>
<feature type="compositionally biased region" description="Basic and acidic residues" evidence="1">
    <location>
        <begin position="169"/>
        <end position="181"/>
    </location>
</feature>
<keyword evidence="4" id="KW-1185">Reference proteome</keyword>
<feature type="region of interest" description="Disordered" evidence="1">
    <location>
        <begin position="281"/>
        <end position="368"/>
    </location>
</feature>
<feature type="region of interest" description="Disordered" evidence="1">
    <location>
        <begin position="1237"/>
        <end position="1267"/>
    </location>
</feature>
<feature type="compositionally biased region" description="Basic and acidic residues" evidence="1">
    <location>
        <begin position="61"/>
        <end position="71"/>
    </location>
</feature>
<feature type="compositionally biased region" description="Polar residues" evidence="1">
    <location>
        <begin position="51"/>
        <end position="60"/>
    </location>
</feature>
<feature type="compositionally biased region" description="Basic and acidic residues" evidence="1">
    <location>
        <begin position="945"/>
        <end position="954"/>
    </location>
</feature>
<protein>
    <recommendedName>
        <fullName evidence="2">DUF2293 domain-containing protein</fullName>
    </recommendedName>
</protein>
<feature type="compositionally biased region" description="Polar residues" evidence="1">
    <location>
        <begin position="157"/>
        <end position="166"/>
    </location>
</feature>
<feature type="compositionally biased region" description="Basic and acidic residues" evidence="1">
    <location>
        <begin position="962"/>
        <end position="984"/>
    </location>
</feature>
<feature type="compositionally biased region" description="Polar residues" evidence="1">
    <location>
        <begin position="1117"/>
        <end position="1127"/>
    </location>
</feature>
<feature type="region of interest" description="Disordered" evidence="1">
    <location>
        <begin position="906"/>
        <end position="992"/>
    </location>
</feature>
<feature type="compositionally biased region" description="Basic and acidic residues" evidence="1">
    <location>
        <begin position="345"/>
        <end position="360"/>
    </location>
</feature>
<evidence type="ECO:0000313" key="4">
    <source>
        <dbReference type="Proteomes" id="UP000054560"/>
    </source>
</evidence>
<feature type="region of interest" description="Disordered" evidence="1">
    <location>
        <begin position="680"/>
        <end position="706"/>
    </location>
</feature>
<feature type="compositionally biased region" description="Low complexity" evidence="1">
    <location>
        <begin position="930"/>
        <end position="942"/>
    </location>
</feature>
<dbReference type="EMBL" id="KQ241770">
    <property type="protein sequence ID" value="KNC84355.1"/>
    <property type="molecule type" value="Genomic_DNA"/>
</dbReference>
<feature type="compositionally biased region" description="Polar residues" evidence="1">
    <location>
        <begin position="1251"/>
        <end position="1260"/>
    </location>
</feature>
<evidence type="ECO:0000256" key="1">
    <source>
        <dbReference type="SAM" id="MobiDB-lite"/>
    </source>
</evidence>
<proteinExistence type="predicted"/>
<name>A0A0L0G5Q4_9EUKA</name>
<feature type="region of interest" description="Disordered" evidence="1">
    <location>
        <begin position="152"/>
        <end position="185"/>
    </location>
</feature>
<feature type="compositionally biased region" description="Polar residues" evidence="1">
    <location>
        <begin position="72"/>
        <end position="83"/>
    </location>
</feature>
<dbReference type="GeneID" id="25903939"/>
<organism evidence="3 4">
    <name type="scientific">Sphaeroforma arctica JP610</name>
    <dbReference type="NCBI Taxonomy" id="667725"/>
    <lineage>
        <taxon>Eukaryota</taxon>
        <taxon>Ichthyosporea</taxon>
        <taxon>Ichthyophonida</taxon>
        <taxon>Sphaeroforma</taxon>
    </lineage>
</organism>
<feature type="compositionally biased region" description="Polar residues" evidence="1">
    <location>
        <begin position="1079"/>
        <end position="1099"/>
    </location>
</feature>
<sequence>MLQQLQTDEDHILQSASSNSNHISTSNTPQQAVAKQHGVIHPSMMRVFTSDAMQSHASKTSRQDGTRHDSKQYQYKRNSLARPQSIDTNVAQSQHAGNIIQQTYTNITQLYNQGTNRQAHCPRGDHGGRSVPSLRSDQRLTEAQTLHPDRLHRNTHESGVSQNPLLHQTPHESRKQHEHHVYPRTGSCIHPSRAHIIGKTPAAAAVSTEQAERAMDCEDGDEMPILSTHPTLKYRRTVWQEPATSTGTTVRVTGGSTNAYGLTMPTTTAMVYIPLEGSGSSHMGSHNVGVRSAGENNQRQAPGQYELQGKSAIKKFKKNKSRIRKFAQERKENPRKTRSQRKRERRQERSGRPQGRKENNKMANQKKTLNIPNNYVLTKPGDPMITRRLKAGPHVWVEQRKGKKGQKLQKELIGVWAPPEAVAEVLKGVKDTRDNPQYHAALDRSKLRRDAQEDDLSVHLQATVKAFLNFRPPHEYLAQQLAKRVVSHAIPVGSNTILRKKSTKNLDKSARARMATMAWLRHSKTCTYTQTRFRDAKQRKNGRRRAHEHNMKIIKKYRTFDVIDPSTCPLVMAVAATENQQVARRKRKYVRSTLQTRIQESRNRVGLFGDRAQTMESRAQRLIRKALELKLYMQTLRSENKFPTPESHNGREYAKISSILVNIEAAVKQDPAIEAQWREEEASLTQEASVTHEGTSRQGDTEQTMESRAQRLIQKALELKMHMQTLRSENRCPAPEAQKGKEYAQLSNTLDGIEKAIKEYPAIKARWAQEEESLVQKCTSRQKARHEQHDHEGMRPGIAKRQVHDYGRKSQNGYCELDGFIATSESEMEGSDSGDGSSSDDYWSVHDENDADDFGSEEFDVKSEHETAAKARYSALSIGGDYEAMSSGAESCLSATERVMQRMYLKETRGGTTKSGRDSVDESNSDSDNDSGSAEDSGSDGEWQSGDKHTRQALERLGSYAKRNDGSDRGEKERGRGFSRRECSESVSDASEDEVFLRDIEAIENVYQTRGRKRPSAVHSSEISRQGASNADGVYGSSRVKRAKVVECIDLCDSEDDRPNESAASGTAAGTTETVDTTSEYGQRNGQESESDNAQLNTSERVRTVPRSRGRRIVESGSASDQDNDSNIAEKKQPNDQAGLSVFGMPPEVDVPKRPVLLSALTSPNRPQISATNDEVFRTQLFSGEKRKLVLLEDGFAGVEAPQIELSRRLNEPQAAAKLFKTQHTATASNEVGEMCASTSDLSGDGVSCKSIPSNTNGGLLSTRVETDRKDVRVPHAQAPELPLGADTIVKSIAPTHPRQPANTTTPSATQVKAPSTCTTPSQPPLGLNARGIEVAHSTPSQQSKARVPEFIFVPSDRDDDCIILD</sequence>
<accession>A0A0L0G5Q4</accession>